<dbReference type="InterPro" id="IPR004888">
    <property type="entry name" value="Glycoside_hydrolase_63"/>
</dbReference>
<dbReference type="SUPFAM" id="SSF48208">
    <property type="entry name" value="Six-hairpin glycosidases"/>
    <property type="match status" value="1"/>
</dbReference>
<dbReference type="InterPro" id="IPR012341">
    <property type="entry name" value="6hp_glycosidase-like_sf"/>
</dbReference>
<name>A0A0F9PVI0_9ZZZZ</name>
<dbReference type="PANTHER" id="PTHR10412:SF10">
    <property type="entry name" value="GLYCOSYL HYDROLASE FAMILY 63 C-TERMINAL DOMAIN-CONTAINING PROTEIN"/>
    <property type="match status" value="1"/>
</dbReference>
<accession>A0A0F9PVI0</accession>
<comment type="caution">
    <text evidence="2">The sequence shown here is derived from an EMBL/GenBank/DDBJ whole genome shotgun (WGS) entry which is preliminary data.</text>
</comment>
<dbReference type="PANTHER" id="PTHR10412">
    <property type="entry name" value="MANNOSYL-OLIGOSACCHARIDE GLUCOSIDASE"/>
    <property type="match status" value="1"/>
</dbReference>
<proteinExistence type="predicted"/>
<evidence type="ECO:0000313" key="2">
    <source>
        <dbReference type="EMBL" id="KKM97197.1"/>
    </source>
</evidence>
<feature type="non-terminal residue" evidence="2">
    <location>
        <position position="1"/>
    </location>
</feature>
<reference evidence="2" key="1">
    <citation type="journal article" date="2015" name="Nature">
        <title>Complex archaea that bridge the gap between prokaryotes and eukaryotes.</title>
        <authorList>
            <person name="Spang A."/>
            <person name="Saw J.H."/>
            <person name="Jorgensen S.L."/>
            <person name="Zaremba-Niedzwiedzka K."/>
            <person name="Martijn J."/>
            <person name="Lind A.E."/>
            <person name="van Eijk R."/>
            <person name="Schleper C."/>
            <person name="Guy L."/>
            <person name="Ettema T.J."/>
        </authorList>
    </citation>
    <scope>NUCLEOTIDE SEQUENCE</scope>
</reference>
<dbReference type="InterPro" id="IPR008928">
    <property type="entry name" value="6-hairpin_glycosidase_sf"/>
</dbReference>
<organism evidence="2">
    <name type="scientific">marine sediment metagenome</name>
    <dbReference type="NCBI Taxonomy" id="412755"/>
    <lineage>
        <taxon>unclassified sequences</taxon>
        <taxon>metagenomes</taxon>
        <taxon>ecological metagenomes</taxon>
    </lineage>
</organism>
<dbReference type="GO" id="GO:0004573">
    <property type="term" value="F:Glc3Man9GlcNAc2 oligosaccharide glucosidase activity"/>
    <property type="evidence" value="ECO:0007669"/>
    <property type="project" value="InterPro"/>
</dbReference>
<gene>
    <name evidence="2" type="ORF">LCGC14_1170440</name>
</gene>
<dbReference type="EMBL" id="LAZR01005778">
    <property type="protein sequence ID" value="KKM97197.1"/>
    <property type="molecule type" value="Genomic_DNA"/>
</dbReference>
<dbReference type="Pfam" id="PF03200">
    <property type="entry name" value="Glyco_hydro_63"/>
    <property type="match status" value="1"/>
</dbReference>
<dbReference type="AlphaFoldDB" id="A0A0F9PVI0"/>
<protein>
    <recommendedName>
        <fullName evidence="1">Glycosyl hydrolase family 63 C-terminal domain-containing protein</fullName>
    </recommendedName>
</protein>
<dbReference type="Gene3D" id="1.50.10.10">
    <property type="match status" value="1"/>
</dbReference>
<sequence>MFGGNSNWRGPIWMPLNYMIVQSLRKYYTYYGPQYVYEYPTGSGVKLNLREIANELTKRLIKLFEKDDEGKFHYHSDDPNKMFSTNKDFKNEHFFYEFFDGDTGKGLGASHQTGWTALIANLIMDMEEDVANTAAENNHTEDSLIDVR</sequence>
<dbReference type="InterPro" id="IPR031335">
    <property type="entry name" value="Glyco_hydro_63_C"/>
</dbReference>
<dbReference type="GO" id="GO:0009311">
    <property type="term" value="P:oligosaccharide metabolic process"/>
    <property type="evidence" value="ECO:0007669"/>
    <property type="project" value="InterPro"/>
</dbReference>
<feature type="domain" description="Glycosyl hydrolase family 63 C-terminal" evidence="1">
    <location>
        <begin position="6"/>
        <end position="123"/>
    </location>
</feature>
<evidence type="ECO:0000259" key="1">
    <source>
        <dbReference type="Pfam" id="PF03200"/>
    </source>
</evidence>